<dbReference type="RefSeq" id="XP_013273904.1">
    <property type="nucleotide sequence ID" value="XM_013418450.1"/>
</dbReference>
<dbReference type="EMBL" id="KN847477">
    <property type="protein sequence ID" value="KIX06768.1"/>
    <property type="molecule type" value="Genomic_DNA"/>
</dbReference>
<accession>A0A0D2H8H7</accession>
<protein>
    <recommendedName>
        <fullName evidence="1">AMP-dependent synthetase/ligase domain-containing protein</fullName>
    </recommendedName>
</protein>
<dbReference type="AlphaFoldDB" id="A0A0D2H8H7"/>
<dbReference type="Gene3D" id="3.40.50.12780">
    <property type="entry name" value="N-terminal domain of ligase-like"/>
    <property type="match status" value="1"/>
</dbReference>
<evidence type="ECO:0000313" key="3">
    <source>
        <dbReference type="Proteomes" id="UP000053617"/>
    </source>
</evidence>
<dbReference type="Pfam" id="PF00501">
    <property type="entry name" value="AMP-binding"/>
    <property type="match status" value="1"/>
</dbReference>
<dbReference type="PANTHER" id="PTHR42921:SF1">
    <property type="entry name" value="ACETOACETYL-COA SYNTHETASE"/>
    <property type="match status" value="1"/>
</dbReference>
<dbReference type="VEuPathDB" id="FungiDB:Z518_04744"/>
<gene>
    <name evidence="2" type="ORF">Z518_04744</name>
</gene>
<dbReference type="HOGENOM" id="CLU_1627996_0_0_1"/>
<name>A0A0D2H8H7_9EURO</name>
<feature type="domain" description="AMP-dependent synthetase/ligase" evidence="1">
    <location>
        <begin position="69"/>
        <end position="139"/>
    </location>
</feature>
<dbReference type="InterPro" id="IPR042099">
    <property type="entry name" value="ANL_N_sf"/>
</dbReference>
<dbReference type="PANTHER" id="PTHR42921">
    <property type="entry name" value="ACETOACETYL-COA SYNTHETASE"/>
    <property type="match status" value="1"/>
</dbReference>
<evidence type="ECO:0000259" key="1">
    <source>
        <dbReference type="Pfam" id="PF00501"/>
    </source>
</evidence>
<dbReference type="SUPFAM" id="SSF56801">
    <property type="entry name" value="Acetyl-CoA synthetase-like"/>
    <property type="match status" value="1"/>
</dbReference>
<organism evidence="2 3">
    <name type="scientific">Rhinocladiella mackenziei CBS 650.93</name>
    <dbReference type="NCBI Taxonomy" id="1442369"/>
    <lineage>
        <taxon>Eukaryota</taxon>
        <taxon>Fungi</taxon>
        <taxon>Dikarya</taxon>
        <taxon>Ascomycota</taxon>
        <taxon>Pezizomycotina</taxon>
        <taxon>Eurotiomycetes</taxon>
        <taxon>Chaetothyriomycetidae</taxon>
        <taxon>Chaetothyriales</taxon>
        <taxon>Herpotrichiellaceae</taxon>
        <taxon>Rhinocladiella</taxon>
    </lineage>
</organism>
<dbReference type="Proteomes" id="UP000053617">
    <property type="component" value="Unassembled WGS sequence"/>
</dbReference>
<dbReference type="InterPro" id="IPR000873">
    <property type="entry name" value="AMP-dep_synth/lig_dom"/>
</dbReference>
<dbReference type="OrthoDB" id="10253869at2759"/>
<proteinExistence type="predicted"/>
<evidence type="ECO:0000313" key="2">
    <source>
        <dbReference type="EMBL" id="KIX06768.1"/>
    </source>
</evidence>
<sequence length="163" mass="18001">MAPTPISTPLPGFRTALDDFQDYVNDTYGLQIDESIPIDQFPSFFKDARLNFAENMLRGDDDQVSAINMDETNLWNPQKYTWKDLRQLVATYASALRSSALAKGYVVALVGSNCVRSLALLLATAAVGGIFTSLATDIGEKVKTARREKLDIYADNRSKALND</sequence>
<keyword evidence="3" id="KW-1185">Reference proteome</keyword>
<dbReference type="STRING" id="1442369.A0A0D2H8H7"/>
<dbReference type="GO" id="GO:0030729">
    <property type="term" value="F:acetoacetate-CoA ligase activity"/>
    <property type="evidence" value="ECO:0007669"/>
    <property type="project" value="TreeGrafter"/>
</dbReference>
<dbReference type="GeneID" id="25292815"/>
<reference evidence="2 3" key="1">
    <citation type="submission" date="2015-01" db="EMBL/GenBank/DDBJ databases">
        <title>The Genome Sequence of Rhinocladiella mackenzie CBS 650.93.</title>
        <authorList>
            <consortium name="The Broad Institute Genomics Platform"/>
            <person name="Cuomo C."/>
            <person name="de Hoog S."/>
            <person name="Gorbushina A."/>
            <person name="Stielow B."/>
            <person name="Teixiera M."/>
            <person name="Abouelleil A."/>
            <person name="Chapman S.B."/>
            <person name="Priest M."/>
            <person name="Young S.K."/>
            <person name="Wortman J."/>
            <person name="Nusbaum C."/>
            <person name="Birren B."/>
        </authorList>
    </citation>
    <scope>NUCLEOTIDE SEQUENCE [LARGE SCALE GENOMIC DNA]</scope>
    <source>
        <strain evidence="2 3">CBS 650.93</strain>
    </source>
</reference>